<comment type="caution">
    <text evidence="2">The sequence shown here is derived from an EMBL/GenBank/DDBJ whole genome shotgun (WGS) entry which is preliminary data.</text>
</comment>
<sequence length="76" mass="8168">AGRCLDVSSSKRDNGTKVQLWQCNGTGAQQWWPKGGTLVNSPSGKCLDIPNSNTANGTQLQIYDCNTTGAQRWSVP</sequence>
<dbReference type="Gene3D" id="2.80.10.50">
    <property type="match status" value="2"/>
</dbReference>
<dbReference type="EMBL" id="JBHTIS010004378">
    <property type="protein sequence ID" value="MFD1052389.1"/>
    <property type="molecule type" value="Genomic_DNA"/>
</dbReference>
<dbReference type="Pfam" id="PF00652">
    <property type="entry name" value="Ricin_B_lectin"/>
    <property type="match status" value="1"/>
</dbReference>
<dbReference type="SUPFAM" id="SSF50370">
    <property type="entry name" value="Ricin B-like lectins"/>
    <property type="match status" value="1"/>
</dbReference>
<evidence type="ECO:0000313" key="3">
    <source>
        <dbReference type="Proteomes" id="UP001597045"/>
    </source>
</evidence>
<dbReference type="InterPro" id="IPR000772">
    <property type="entry name" value="Ricin_B_lectin"/>
</dbReference>
<evidence type="ECO:0000259" key="1">
    <source>
        <dbReference type="Pfam" id="PF00652"/>
    </source>
</evidence>
<gene>
    <name evidence="2" type="ORF">ACFQ1S_45810</name>
</gene>
<keyword evidence="3" id="KW-1185">Reference proteome</keyword>
<dbReference type="Proteomes" id="UP001597045">
    <property type="component" value="Unassembled WGS sequence"/>
</dbReference>
<dbReference type="PROSITE" id="PS50231">
    <property type="entry name" value="RICIN_B_LECTIN"/>
    <property type="match status" value="1"/>
</dbReference>
<evidence type="ECO:0000313" key="2">
    <source>
        <dbReference type="EMBL" id="MFD1052389.1"/>
    </source>
</evidence>
<feature type="domain" description="Ricin B lectin" evidence="1">
    <location>
        <begin position="2"/>
        <end position="73"/>
    </location>
</feature>
<name>A0ABW3MSM4_9PSEU</name>
<reference evidence="3" key="1">
    <citation type="journal article" date="2019" name="Int. J. Syst. Evol. Microbiol.">
        <title>The Global Catalogue of Microorganisms (GCM) 10K type strain sequencing project: providing services to taxonomists for standard genome sequencing and annotation.</title>
        <authorList>
            <consortium name="The Broad Institute Genomics Platform"/>
            <consortium name="The Broad Institute Genome Sequencing Center for Infectious Disease"/>
            <person name="Wu L."/>
            <person name="Ma J."/>
        </authorList>
    </citation>
    <scope>NUCLEOTIDE SEQUENCE [LARGE SCALE GENOMIC DNA]</scope>
    <source>
        <strain evidence="3">JCM 31486</strain>
    </source>
</reference>
<proteinExistence type="predicted"/>
<dbReference type="InterPro" id="IPR035992">
    <property type="entry name" value="Ricin_B-like_lectins"/>
</dbReference>
<feature type="non-terminal residue" evidence="2">
    <location>
        <position position="1"/>
    </location>
</feature>
<accession>A0ABW3MSM4</accession>
<protein>
    <submittedName>
        <fullName evidence="2">RICIN domain-containing protein</fullName>
    </submittedName>
</protein>
<organism evidence="2 3">
    <name type="scientific">Kibdelosporangium lantanae</name>
    <dbReference type="NCBI Taxonomy" id="1497396"/>
    <lineage>
        <taxon>Bacteria</taxon>
        <taxon>Bacillati</taxon>
        <taxon>Actinomycetota</taxon>
        <taxon>Actinomycetes</taxon>
        <taxon>Pseudonocardiales</taxon>
        <taxon>Pseudonocardiaceae</taxon>
        <taxon>Kibdelosporangium</taxon>
    </lineage>
</organism>